<dbReference type="GO" id="GO:0020037">
    <property type="term" value="F:heme binding"/>
    <property type="evidence" value="ECO:0007669"/>
    <property type="project" value="InterPro"/>
</dbReference>
<evidence type="ECO:0000256" key="13">
    <source>
        <dbReference type="SAM" id="Phobius"/>
    </source>
</evidence>
<dbReference type="AlphaFoldDB" id="A0A0B6ZU98"/>
<dbReference type="Gene3D" id="3.40.50.80">
    <property type="entry name" value="Nucleotide-binding domain of ferredoxin-NADP reductase (FNR) module"/>
    <property type="match status" value="1"/>
</dbReference>
<accession>A0A0B6ZU98</accession>
<dbReference type="InterPro" id="IPR017927">
    <property type="entry name" value="FAD-bd_FR_type"/>
</dbReference>
<dbReference type="EC" id="1.6.2.2" evidence="2"/>
<evidence type="ECO:0000256" key="7">
    <source>
        <dbReference type="ARBA" id="ARBA00023004"/>
    </source>
</evidence>
<feature type="domain" description="FAD-binding FR-type" evidence="16">
    <location>
        <begin position="263"/>
        <end position="375"/>
    </location>
</feature>
<proteinExistence type="inferred from homology"/>
<evidence type="ECO:0000256" key="6">
    <source>
        <dbReference type="ARBA" id="ARBA00023002"/>
    </source>
</evidence>
<keyword evidence="6" id="KW-0560">Oxidoreductase</keyword>
<dbReference type="GO" id="GO:0005737">
    <property type="term" value="C:cytoplasm"/>
    <property type="evidence" value="ECO:0007669"/>
    <property type="project" value="TreeGrafter"/>
</dbReference>
<dbReference type="PROSITE" id="PS51203">
    <property type="entry name" value="CS"/>
    <property type="match status" value="1"/>
</dbReference>
<dbReference type="InterPro" id="IPR001433">
    <property type="entry name" value="OxRdtase_FAD/NAD-bd"/>
</dbReference>
<evidence type="ECO:0000313" key="17">
    <source>
        <dbReference type="EMBL" id="CEK71912.1"/>
    </source>
</evidence>
<dbReference type="InterPro" id="IPR008978">
    <property type="entry name" value="HSP20-like_chaperone"/>
</dbReference>
<keyword evidence="8" id="KW-0520">NAD</keyword>
<comment type="catalytic activity">
    <reaction evidence="11">
        <text>2 Fe(III)-[cytochrome b5] + NADH = 2 Fe(II)-[cytochrome b5] + NAD(+) + H(+)</text>
        <dbReference type="Rhea" id="RHEA:46680"/>
        <dbReference type="Rhea" id="RHEA-COMP:10438"/>
        <dbReference type="Rhea" id="RHEA-COMP:10439"/>
        <dbReference type="ChEBI" id="CHEBI:15378"/>
        <dbReference type="ChEBI" id="CHEBI:29033"/>
        <dbReference type="ChEBI" id="CHEBI:29034"/>
        <dbReference type="ChEBI" id="CHEBI:57540"/>
        <dbReference type="ChEBI" id="CHEBI:57945"/>
        <dbReference type="EC" id="1.6.2.2"/>
    </reaction>
</comment>
<dbReference type="InterPro" id="IPR039261">
    <property type="entry name" value="FNR_nucleotide-bd"/>
</dbReference>
<dbReference type="PANTHER" id="PTHR46237">
    <property type="entry name" value="CYTOCHROME B5 REDUCTASE 4 FAMILY MEMBER"/>
    <property type="match status" value="1"/>
</dbReference>
<feature type="domain" description="CS" evidence="15">
    <location>
        <begin position="155"/>
        <end position="246"/>
    </location>
</feature>
<dbReference type="SUPFAM" id="SSF49764">
    <property type="entry name" value="HSP20-like chaperones"/>
    <property type="match status" value="1"/>
</dbReference>
<keyword evidence="13" id="KW-0472">Membrane</keyword>
<dbReference type="Gene3D" id="2.60.40.790">
    <property type="match status" value="1"/>
</dbReference>
<dbReference type="InterPro" id="IPR017938">
    <property type="entry name" value="Riboflavin_synthase-like_b-brl"/>
</dbReference>
<dbReference type="EMBL" id="HACG01025047">
    <property type="protein sequence ID" value="CEK71912.1"/>
    <property type="molecule type" value="Transcribed_RNA"/>
</dbReference>
<dbReference type="CDD" id="cd06183">
    <property type="entry name" value="cyt_b5_reduct_like"/>
    <property type="match status" value="1"/>
</dbReference>
<feature type="domain" description="Cytochrome b5 heme-binding" evidence="14">
    <location>
        <begin position="52"/>
        <end position="128"/>
    </location>
</feature>
<dbReference type="FunFam" id="3.10.120.10:FF:000001">
    <property type="entry name" value="Cytochrome b5 reductase 4"/>
    <property type="match status" value="1"/>
</dbReference>
<evidence type="ECO:0000256" key="1">
    <source>
        <dbReference type="ARBA" id="ARBA00006105"/>
    </source>
</evidence>
<dbReference type="InterPro" id="IPR008333">
    <property type="entry name" value="Cbr1-like_FAD-bd_dom"/>
</dbReference>
<evidence type="ECO:0000256" key="4">
    <source>
        <dbReference type="ARBA" id="ARBA00022617"/>
    </source>
</evidence>
<keyword evidence="7" id="KW-0408">Iron</keyword>
<dbReference type="PROSITE" id="PS00191">
    <property type="entry name" value="CYTOCHROME_B5_1"/>
    <property type="match status" value="1"/>
</dbReference>
<dbReference type="Pfam" id="PF00175">
    <property type="entry name" value="NAD_binding_1"/>
    <property type="match status" value="1"/>
</dbReference>
<keyword evidence="13" id="KW-0812">Transmembrane</keyword>
<keyword evidence="5" id="KW-0479">Metal-binding</keyword>
<keyword evidence="4" id="KW-0349">Heme</keyword>
<dbReference type="PRINTS" id="PR00363">
    <property type="entry name" value="CYTOCHROMEB5"/>
</dbReference>
<feature type="region of interest" description="Disordered" evidence="12">
    <location>
        <begin position="1"/>
        <end position="24"/>
    </location>
</feature>
<dbReference type="InterPro" id="IPR018506">
    <property type="entry name" value="Cyt_B5_heme-BS"/>
</dbReference>
<dbReference type="PANTHER" id="PTHR46237:SF1">
    <property type="entry name" value="CYTOCHROME B5 REDUCTASE 4"/>
    <property type="match status" value="1"/>
</dbReference>
<dbReference type="InterPro" id="IPR007052">
    <property type="entry name" value="CS_dom"/>
</dbReference>
<protein>
    <recommendedName>
        <fullName evidence="3">Cytochrome b5 reductase 4</fullName>
        <ecNumber evidence="2">1.6.2.2</ecNumber>
    </recommendedName>
    <alternativeName>
        <fullName evidence="10">Flavohemoprotein b5/b5R</fullName>
    </alternativeName>
    <alternativeName>
        <fullName evidence="9">cb5/cb5R</fullName>
    </alternativeName>
</protein>
<dbReference type="InterPro" id="IPR051872">
    <property type="entry name" value="Cytochrome_b5/Flavoprotein_Rdt"/>
</dbReference>
<dbReference type="PROSITE" id="PS51384">
    <property type="entry name" value="FAD_FR"/>
    <property type="match status" value="1"/>
</dbReference>
<evidence type="ECO:0000256" key="8">
    <source>
        <dbReference type="ARBA" id="ARBA00023027"/>
    </source>
</evidence>
<gene>
    <name evidence="17" type="primary">ORF80326</name>
</gene>
<dbReference type="Pfam" id="PF04969">
    <property type="entry name" value="CS"/>
    <property type="match status" value="1"/>
</dbReference>
<dbReference type="InterPro" id="IPR036400">
    <property type="entry name" value="Cyt_B5-like_heme/steroid_sf"/>
</dbReference>
<organism evidence="17">
    <name type="scientific">Arion vulgaris</name>
    <dbReference type="NCBI Taxonomy" id="1028688"/>
    <lineage>
        <taxon>Eukaryota</taxon>
        <taxon>Metazoa</taxon>
        <taxon>Spiralia</taxon>
        <taxon>Lophotrochozoa</taxon>
        <taxon>Mollusca</taxon>
        <taxon>Gastropoda</taxon>
        <taxon>Heterobranchia</taxon>
        <taxon>Euthyneura</taxon>
        <taxon>Panpulmonata</taxon>
        <taxon>Eupulmonata</taxon>
        <taxon>Stylommatophora</taxon>
        <taxon>Helicina</taxon>
        <taxon>Arionoidea</taxon>
        <taxon>Arionidae</taxon>
        <taxon>Arion</taxon>
    </lineage>
</organism>
<dbReference type="InterPro" id="IPR001199">
    <property type="entry name" value="Cyt_B5-like_heme/steroid-bd"/>
</dbReference>
<evidence type="ECO:0000256" key="5">
    <source>
        <dbReference type="ARBA" id="ARBA00022723"/>
    </source>
</evidence>
<reference evidence="17" key="1">
    <citation type="submission" date="2014-12" db="EMBL/GenBank/DDBJ databases">
        <title>Insight into the proteome of Arion vulgaris.</title>
        <authorList>
            <person name="Aradska J."/>
            <person name="Bulat T."/>
            <person name="Smidak R."/>
            <person name="Sarate P."/>
            <person name="Gangsoo J."/>
            <person name="Sialana F."/>
            <person name="Bilban M."/>
            <person name="Lubec G."/>
        </authorList>
    </citation>
    <scope>NUCLEOTIDE SEQUENCE</scope>
    <source>
        <tissue evidence="17">Skin</tissue>
    </source>
</reference>
<evidence type="ECO:0000256" key="11">
    <source>
        <dbReference type="ARBA" id="ARBA00047682"/>
    </source>
</evidence>
<evidence type="ECO:0000256" key="10">
    <source>
        <dbReference type="ARBA" id="ARBA00031842"/>
    </source>
</evidence>
<feature type="transmembrane region" description="Helical" evidence="13">
    <location>
        <begin position="383"/>
        <end position="404"/>
    </location>
</feature>
<name>A0A0B6ZU98_9EUPU</name>
<dbReference type="PROSITE" id="PS50255">
    <property type="entry name" value="CYTOCHROME_B5_2"/>
    <property type="match status" value="1"/>
</dbReference>
<dbReference type="GO" id="GO:0090524">
    <property type="term" value="F:cytochrome-b5 reductase activity, acting on NADH"/>
    <property type="evidence" value="ECO:0007669"/>
    <property type="project" value="UniProtKB-EC"/>
</dbReference>
<dbReference type="Gene3D" id="3.10.120.10">
    <property type="entry name" value="Cytochrome b5-like heme/steroid binding domain"/>
    <property type="match status" value="1"/>
</dbReference>
<evidence type="ECO:0000259" key="16">
    <source>
        <dbReference type="PROSITE" id="PS51384"/>
    </source>
</evidence>
<keyword evidence="13" id="KW-1133">Transmembrane helix</keyword>
<evidence type="ECO:0000256" key="9">
    <source>
        <dbReference type="ARBA" id="ARBA00030883"/>
    </source>
</evidence>
<dbReference type="Gene3D" id="2.40.30.10">
    <property type="entry name" value="Translation factors"/>
    <property type="match status" value="1"/>
</dbReference>
<comment type="similarity">
    <text evidence="1">Belongs to the flavoprotein pyridine nucleotide cytochrome reductase family.</text>
</comment>
<sequence>MMNRLRPASNHGARQTESFTGRKKVTLTPGHSLMDWIRLGRRGDLSGVGSGKLNITAGQLAVHNTQKDIWMAIRGKVYNLTPYLEYHPGGIDELMRAAGKDGTDLFDEIHNWVNVESMLDKCLIGSLIGDATSKAPGIRNVRSKSASSSGLKPPGPIPVHDWYQTTKDIVVVVYTKWDNMRHEMVIVDVHENEIIIEVLIKENTFFIHLKPTHKLQSIVNVKVFAAGKVEIYIQKDDQSCQWSSLGKSLKLHESYQRTKNIDCIYRMWMVLSNVMITHDTRLMRFKAPPECRMVVPIGYHVHIKTDISGMEIARSYTAVAPSLIKPHLDPGVLSGKMIYLMIKQYKGGVISPWVVSLKPGDKVQMSNYDGNFDLQRLNKTSHLVMFASGTGFTSMVTLIVYSLFTLNMSTFPIKLVFFNKTQKDILWHDQLEELTKSFPRFSVTYVLSQETEQTWNGLRGRVSMEHVTKFVPTPQETPNPLFCICGQWAYNDSVESFAKLNGLQDEHIHVFSQTS</sequence>
<dbReference type="SMART" id="SM01117">
    <property type="entry name" value="Cyt-b5"/>
    <property type="match status" value="1"/>
</dbReference>
<dbReference type="SUPFAM" id="SSF55856">
    <property type="entry name" value="Cytochrome b5-like heme/steroid binding domain"/>
    <property type="match status" value="1"/>
</dbReference>
<dbReference type="Pfam" id="PF00173">
    <property type="entry name" value="Cyt-b5"/>
    <property type="match status" value="1"/>
</dbReference>
<dbReference type="SUPFAM" id="SSF63380">
    <property type="entry name" value="Riboflavin synthase domain-like"/>
    <property type="match status" value="1"/>
</dbReference>
<dbReference type="GO" id="GO:0046872">
    <property type="term" value="F:metal ion binding"/>
    <property type="evidence" value="ECO:0007669"/>
    <property type="project" value="UniProtKB-KW"/>
</dbReference>
<evidence type="ECO:0000256" key="12">
    <source>
        <dbReference type="SAM" id="MobiDB-lite"/>
    </source>
</evidence>
<evidence type="ECO:0000256" key="2">
    <source>
        <dbReference type="ARBA" id="ARBA00012011"/>
    </source>
</evidence>
<evidence type="ECO:0000259" key="14">
    <source>
        <dbReference type="PROSITE" id="PS50255"/>
    </source>
</evidence>
<evidence type="ECO:0000256" key="3">
    <source>
        <dbReference type="ARBA" id="ARBA00022339"/>
    </source>
</evidence>
<dbReference type="Pfam" id="PF00970">
    <property type="entry name" value="FAD_binding_6"/>
    <property type="match status" value="1"/>
</dbReference>
<dbReference type="SUPFAM" id="SSF52343">
    <property type="entry name" value="Ferredoxin reductase-like, C-terminal NADP-linked domain"/>
    <property type="match status" value="1"/>
</dbReference>
<evidence type="ECO:0000259" key="15">
    <source>
        <dbReference type="PROSITE" id="PS51203"/>
    </source>
</evidence>